<comment type="caution">
    <text evidence="1">The sequence shown here is derived from an EMBL/GenBank/DDBJ whole genome shotgun (WGS) entry which is preliminary data.</text>
</comment>
<protein>
    <recommendedName>
        <fullName evidence="3">Head decoration protein</fullName>
    </recommendedName>
</protein>
<organism evidence="1 2">
    <name type="scientific">Methylobacterium gnaphalii</name>
    <dbReference type="NCBI Taxonomy" id="1010610"/>
    <lineage>
        <taxon>Bacteria</taxon>
        <taxon>Pseudomonadati</taxon>
        <taxon>Pseudomonadota</taxon>
        <taxon>Alphaproteobacteria</taxon>
        <taxon>Hyphomicrobiales</taxon>
        <taxon>Methylobacteriaceae</taxon>
        <taxon>Methylobacterium</taxon>
    </lineage>
</organism>
<accession>A0A512JIN7</accession>
<keyword evidence="2" id="KW-1185">Reference proteome</keyword>
<name>A0A512JIN7_9HYPH</name>
<dbReference type="InterPro" id="IPR004195">
    <property type="entry name" value="Head_decoration_D"/>
</dbReference>
<dbReference type="EMBL" id="BJZV01000007">
    <property type="protein sequence ID" value="GEP09817.1"/>
    <property type="molecule type" value="Genomic_DNA"/>
</dbReference>
<dbReference type="RefSeq" id="WP_147046119.1">
    <property type="nucleotide sequence ID" value="NZ_BJZV01000007.1"/>
</dbReference>
<evidence type="ECO:0000313" key="1">
    <source>
        <dbReference type="EMBL" id="GEP09817.1"/>
    </source>
</evidence>
<dbReference type="OrthoDB" id="7032972at2"/>
<proteinExistence type="predicted"/>
<dbReference type="Pfam" id="PF02924">
    <property type="entry name" value="HDPD"/>
    <property type="match status" value="1"/>
</dbReference>
<evidence type="ECO:0000313" key="2">
    <source>
        <dbReference type="Proteomes" id="UP000321750"/>
    </source>
</evidence>
<dbReference type="AlphaFoldDB" id="A0A512JIN7"/>
<dbReference type="Gene3D" id="2.40.300.10">
    <property type="entry name" value="Head decoration protein D"/>
    <property type="match status" value="1"/>
</dbReference>
<reference evidence="1 2" key="1">
    <citation type="submission" date="2019-07" db="EMBL/GenBank/DDBJ databases">
        <title>Whole genome shotgun sequence of Methylobacterium gnaphalii NBRC 107716.</title>
        <authorList>
            <person name="Hosoyama A."/>
            <person name="Uohara A."/>
            <person name="Ohji S."/>
            <person name="Ichikawa N."/>
        </authorList>
    </citation>
    <scope>NUCLEOTIDE SEQUENCE [LARGE SCALE GENOMIC DNA]</scope>
    <source>
        <strain evidence="1 2">NBRC 107716</strain>
    </source>
</reference>
<evidence type="ECO:0008006" key="3">
    <source>
        <dbReference type="Google" id="ProtNLM"/>
    </source>
</evidence>
<dbReference type="Proteomes" id="UP000321750">
    <property type="component" value="Unassembled WGS sequence"/>
</dbReference>
<gene>
    <name evidence="1" type="ORF">MGN01_16620</name>
</gene>
<sequence>MGTSNVFATYDPTALFAGAFPVRHRSVTIASGANTAGTPLKRGTLLGRNSTTDKYVPCVKTANDGSQTPVAVLAAPVDAGSADVVGPAYFEGEFAAEIMVIDASWTVAQVQAALRQASSDIYVRGVGVLG</sequence>